<reference evidence="2" key="1">
    <citation type="submission" date="2016-10" db="EMBL/GenBank/DDBJ databases">
        <title>Sequence of Gallionella enrichment culture.</title>
        <authorList>
            <person name="Poehlein A."/>
            <person name="Muehling M."/>
            <person name="Daniel R."/>
        </authorList>
    </citation>
    <scope>NUCLEOTIDE SEQUENCE</scope>
</reference>
<dbReference type="InterPro" id="IPR007314">
    <property type="entry name" value="Cofac_haem-bd_dom"/>
</dbReference>
<evidence type="ECO:0000313" key="2">
    <source>
        <dbReference type="EMBL" id="OIR00637.1"/>
    </source>
</evidence>
<dbReference type="SUPFAM" id="SSF159501">
    <property type="entry name" value="EreA/ChaN-like"/>
    <property type="match status" value="1"/>
</dbReference>
<gene>
    <name evidence="2" type="ORF">GALL_173280</name>
</gene>
<dbReference type="EMBL" id="MLJW01000093">
    <property type="protein sequence ID" value="OIR00637.1"/>
    <property type="molecule type" value="Genomic_DNA"/>
</dbReference>
<protein>
    <recommendedName>
        <fullName evidence="1">Haem-binding uptake Tiki superfamily ChaN domain-containing protein</fullName>
    </recommendedName>
</protein>
<accession>A0A1J5S8U2</accession>
<organism evidence="2">
    <name type="scientific">mine drainage metagenome</name>
    <dbReference type="NCBI Taxonomy" id="410659"/>
    <lineage>
        <taxon>unclassified sequences</taxon>
        <taxon>metagenomes</taxon>
        <taxon>ecological metagenomes</taxon>
    </lineage>
</organism>
<evidence type="ECO:0000259" key="1">
    <source>
        <dbReference type="Pfam" id="PF04187"/>
    </source>
</evidence>
<dbReference type="Gene3D" id="3.40.50.11550">
    <property type="match status" value="2"/>
</dbReference>
<name>A0A1J5S8U2_9ZZZZ</name>
<dbReference type="Pfam" id="PF04187">
    <property type="entry name" value="Cofac_haem_bdg"/>
    <property type="match status" value="1"/>
</dbReference>
<feature type="domain" description="Haem-binding uptake Tiki superfamily ChaN" evidence="1">
    <location>
        <begin position="40"/>
        <end position="239"/>
    </location>
</feature>
<dbReference type="AlphaFoldDB" id="A0A1J5S8U2"/>
<proteinExistence type="predicted"/>
<comment type="caution">
    <text evidence="2">The sequence shown here is derived from an EMBL/GenBank/DDBJ whole genome shotgun (WGS) entry which is preliminary data.</text>
</comment>
<sequence length="284" mass="32422">MKKHLLLALSLFMLLLSYAQNKPAYILYDISGKKISYKKMIKTLLKNDIVLIGESHNNPISHWMELEITKDCKLQRNLVMGAEMFEQDNQPALDLYLQGKLSAKGFDSSARLWKNYTTDYAPLVDFAKENNIAFAASNTPRRFASMVSKNGFEALDNLSADEKKWIAPLPIAYDADLPGYKKMMTMMEGHSSVNMPKAQALKDATMSYFILKYFVPGSLFIHYNGSFHSQDHDGIVWYLKHSRPDLKIVTVTTVSQKEIKNLSEENKNKADYIICVDEDMTTTY</sequence>
<dbReference type="CDD" id="cd14727">
    <property type="entry name" value="ChanN-like"/>
    <property type="match status" value="1"/>
</dbReference>